<dbReference type="Gene3D" id="3.30.200.20">
    <property type="entry name" value="Phosphorylase Kinase, domain 1"/>
    <property type="match status" value="1"/>
</dbReference>
<dbReference type="InParanoid" id="A0CEQ9"/>
<dbReference type="RefSeq" id="XP_001436673.1">
    <property type="nucleotide sequence ID" value="XM_001436636.1"/>
</dbReference>
<evidence type="ECO:0000313" key="1">
    <source>
        <dbReference type="EMBL" id="CAK69276.1"/>
    </source>
</evidence>
<dbReference type="SUPFAM" id="SSF56112">
    <property type="entry name" value="Protein kinase-like (PK-like)"/>
    <property type="match status" value="1"/>
</dbReference>
<dbReference type="Proteomes" id="UP000000600">
    <property type="component" value="Unassembled WGS sequence"/>
</dbReference>
<dbReference type="EMBL" id="CT868066">
    <property type="protein sequence ID" value="CAK69276.1"/>
    <property type="molecule type" value="Genomic_DNA"/>
</dbReference>
<gene>
    <name evidence="1" type="ORF">GSPATT00037715001</name>
</gene>
<proteinExistence type="predicted"/>
<dbReference type="KEGG" id="ptm:GSPATT00037715001"/>
<dbReference type="GeneID" id="5022458"/>
<evidence type="ECO:0000313" key="2">
    <source>
        <dbReference type="Proteomes" id="UP000000600"/>
    </source>
</evidence>
<dbReference type="AlphaFoldDB" id="A0CEQ9"/>
<reference evidence="1 2" key="1">
    <citation type="journal article" date="2006" name="Nature">
        <title>Global trends of whole-genome duplications revealed by the ciliate Paramecium tetraurelia.</title>
        <authorList>
            <consortium name="Genoscope"/>
            <person name="Aury J.-M."/>
            <person name="Jaillon O."/>
            <person name="Duret L."/>
            <person name="Noel B."/>
            <person name="Jubin C."/>
            <person name="Porcel B.M."/>
            <person name="Segurens B."/>
            <person name="Daubin V."/>
            <person name="Anthouard V."/>
            <person name="Aiach N."/>
            <person name="Arnaiz O."/>
            <person name="Billaut A."/>
            <person name="Beisson J."/>
            <person name="Blanc I."/>
            <person name="Bouhouche K."/>
            <person name="Camara F."/>
            <person name="Duharcourt S."/>
            <person name="Guigo R."/>
            <person name="Gogendeau D."/>
            <person name="Katinka M."/>
            <person name="Keller A.-M."/>
            <person name="Kissmehl R."/>
            <person name="Klotz C."/>
            <person name="Koll F."/>
            <person name="Le Moue A."/>
            <person name="Lepere C."/>
            <person name="Malinsky S."/>
            <person name="Nowacki M."/>
            <person name="Nowak J.K."/>
            <person name="Plattner H."/>
            <person name="Poulain J."/>
            <person name="Ruiz F."/>
            <person name="Serrano V."/>
            <person name="Zagulski M."/>
            <person name="Dessen P."/>
            <person name="Betermier M."/>
            <person name="Weissenbach J."/>
            <person name="Scarpelli C."/>
            <person name="Schachter V."/>
            <person name="Sperling L."/>
            <person name="Meyer E."/>
            <person name="Cohen J."/>
            <person name="Wincker P."/>
        </authorList>
    </citation>
    <scope>NUCLEOTIDE SEQUENCE [LARGE SCALE GENOMIC DNA]</scope>
    <source>
        <strain evidence="1 2">Stock d4-2</strain>
    </source>
</reference>
<name>A0CEQ9_PARTE</name>
<keyword evidence="2" id="KW-1185">Reference proteome</keyword>
<dbReference type="HOGENOM" id="CLU_1317663_0_0_1"/>
<protein>
    <recommendedName>
        <fullName evidence="3">Protein kinase domain-containing protein</fullName>
    </recommendedName>
</protein>
<organism evidence="1 2">
    <name type="scientific">Paramecium tetraurelia</name>
    <dbReference type="NCBI Taxonomy" id="5888"/>
    <lineage>
        <taxon>Eukaryota</taxon>
        <taxon>Sar</taxon>
        <taxon>Alveolata</taxon>
        <taxon>Ciliophora</taxon>
        <taxon>Intramacronucleata</taxon>
        <taxon>Oligohymenophorea</taxon>
        <taxon>Peniculida</taxon>
        <taxon>Parameciidae</taxon>
        <taxon>Paramecium</taxon>
    </lineage>
</organism>
<sequence length="209" mass="25409">MSFPINNQDKESLARSIWPKRKPLKSKWQSKFYLKQLIDHYIHILQSIVRIIDVYDQGTRVYVVQEFCNSGTLFDFMKKKPQYMGDTLQKKVDEALQTLTMDNFDKFFTQNYIKLELQEMRAEYFLNYSYFSIRDDQLQSKFDAIFMDQQKKAKVEYNSKIKQLLNFRDKNYNSDEQWLIYVAEKLKDYTENEFVLYIKEDLAQFKTWS</sequence>
<accession>A0CEQ9</accession>
<dbReference type="InterPro" id="IPR011009">
    <property type="entry name" value="Kinase-like_dom_sf"/>
</dbReference>
<dbReference type="Gene3D" id="1.10.510.10">
    <property type="entry name" value="Transferase(Phosphotransferase) domain 1"/>
    <property type="match status" value="1"/>
</dbReference>
<evidence type="ECO:0008006" key="3">
    <source>
        <dbReference type="Google" id="ProtNLM"/>
    </source>
</evidence>